<dbReference type="Gene3D" id="3.40.50.2300">
    <property type="match status" value="2"/>
</dbReference>
<feature type="region of interest" description="Disordered" evidence="4">
    <location>
        <begin position="312"/>
        <end position="336"/>
    </location>
</feature>
<organism evidence="6 7">
    <name type="scientific">Albidovulum marisflavi</name>
    <dbReference type="NCBI Taxonomy" id="2984159"/>
    <lineage>
        <taxon>Bacteria</taxon>
        <taxon>Pseudomonadati</taxon>
        <taxon>Pseudomonadota</taxon>
        <taxon>Alphaproteobacteria</taxon>
        <taxon>Rhodobacterales</taxon>
        <taxon>Paracoccaceae</taxon>
        <taxon>Albidovulum</taxon>
    </lineage>
</organism>
<name>A0ABT2ZGR1_9RHOB</name>
<dbReference type="SUPFAM" id="SSF53822">
    <property type="entry name" value="Periplasmic binding protein-like I"/>
    <property type="match status" value="1"/>
</dbReference>
<keyword evidence="2" id="KW-0238">DNA-binding</keyword>
<dbReference type="InterPro" id="IPR028082">
    <property type="entry name" value="Peripla_BP_I"/>
</dbReference>
<feature type="compositionally biased region" description="Basic and acidic residues" evidence="4">
    <location>
        <begin position="313"/>
        <end position="323"/>
    </location>
</feature>
<dbReference type="EMBL" id="JAOWKY010000005">
    <property type="protein sequence ID" value="MCV2870329.1"/>
    <property type="molecule type" value="Genomic_DNA"/>
</dbReference>
<dbReference type="InterPro" id="IPR000843">
    <property type="entry name" value="HTH_LacI"/>
</dbReference>
<dbReference type="PROSITE" id="PS50932">
    <property type="entry name" value="HTH_LACI_2"/>
    <property type="match status" value="1"/>
</dbReference>
<dbReference type="Proteomes" id="UP001652542">
    <property type="component" value="Unassembled WGS sequence"/>
</dbReference>
<gene>
    <name evidence="6" type="ORF">OEW28_17075</name>
</gene>
<dbReference type="RefSeq" id="WP_263736000.1">
    <property type="nucleotide sequence ID" value="NZ_JAOWKY010000005.1"/>
</dbReference>
<accession>A0ABT2ZGR1</accession>
<keyword evidence="3" id="KW-0804">Transcription</keyword>
<dbReference type="PANTHER" id="PTHR30146">
    <property type="entry name" value="LACI-RELATED TRANSCRIPTIONAL REPRESSOR"/>
    <property type="match status" value="1"/>
</dbReference>
<evidence type="ECO:0000259" key="5">
    <source>
        <dbReference type="PROSITE" id="PS50932"/>
    </source>
</evidence>
<evidence type="ECO:0000256" key="1">
    <source>
        <dbReference type="ARBA" id="ARBA00023015"/>
    </source>
</evidence>
<protein>
    <submittedName>
        <fullName evidence="6">LacI family transcriptional regulator</fullName>
    </submittedName>
</protein>
<dbReference type="InterPro" id="IPR025997">
    <property type="entry name" value="SBP_2_dom"/>
</dbReference>
<dbReference type="Pfam" id="PF00356">
    <property type="entry name" value="LacI"/>
    <property type="match status" value="1"/>
</dbReference>
<evidence type="ECO:0000313" key="7">
    <source>
        <dbReference type="Proteomes" id="UP001652542"/>
    </source>
</evidence>
<feature type="domain" description="HTH lacI-type" evidence="5">
    <location>
        <begin position="4"/>
        <end position="58"/>
    </location>
</feature>
<evidence type="ECO:0000313" key="6">
    <source>
        <dbReference type="EMBL" id="MCV2870329.1"/>
    </source>
</evidence>
<evidence type="ECO:0000256" key="4">
    <source>
        <dbReference type="SAM" id="MobiDB-lite"/>
    </source>
</evidence>
<keyword evidence="7" id="KW-1185">Reference proteome</keyword>
<sequence>MKKIGLKEVAEAAGVSVATVSYAVSGGGSVSEKTRAHVLRTADLLGFIRDESAARLRSGQSRLIGVILNNIVNPFFSELVAELETTAYHEGYLTVLATAQNDLERQQKLIQSMVSQGVGAIILSPVHGTTSVDLAAAEQRNIPVVVCVRDVPESAATFVGVDDQKSGYLAAQALLAAGHQRADFIGGYDRTTTWAGRKRGIEAAFEDAGLSPEHCRFRPGTMSPAVVSEEVSRLMTKGELSDAIICFNDNLATGVYSAAQSLGRLVGRDLSVVGFDNVPLGRALSPGLTTVDIFPGKLGSISADTAVRLVRGKARDEGRENRPEPTLMMRGSIHSP</sequence>
<proteinExistence type="predicted"/>
<dbReference type="Gene3D" id="1.10.260.40">
    <property type="entry name" value="lambda repressor-like DNA-binding domains"/>
    <property type="match status" value="1"/>
</dbReference>
<dbReference type="SMART" id="SM00354">
    <property type="entry name" value="HTH_LACI"/>
    <property type="match status" value="1"/>
</dbReference>
<dbReference type="Pfam" id="PF13407">
    <property type="entry name" value="Peripla_BP_4"/>
    <property type="match status" value="1"/>
</dbReference>
<keyword evidence="1" id="KW-0805">Transcription regulation</keyword>
<reference evidence="6 7" key="1">
    <citation type="submission" date="2022-10" db="EMBL/GenBank/DDBJ databases">
        <title>Defluviimonas sp. nov., isolated from ocean surface water.</title>
        <authorList>
            <person name="He W."/>
            <person name="Wang L."/>
            <person name="Zhang D.-F."/>
        </authorList>
    </citation>
    <scope>NUCLEOTIDE SEQUENCE [LARGE SCALE GENOMIC DNA]</scope>
    <source>
        <strain evidence="6 7">WL0002</strain>
    </source>
</reference>
<evidence type="ECO:0000256" key="2">
    <source>
        <dbReference type="ARBA" id="ARBA00023125"/>
    </source>
</evidence>
<dbReference type="SUPFAM" id="SSF47413">
    <property type="entry name" value="lambda repressor-like DNA-binding domains"/>
    <property type="match status" value="1"/>
</dbReference>
<evidence type="ECO:0000256" key="3">
    <source>
        <dbReference type="ARBA" id="ARBA00023163"/>
    </source>
</evidence>
<comment type="caution">
    <text evidence="6">The sequence shown here is derived from an EMBL/GenBank/DDBJ whole genome shotgun (WGS) entry which is preliminary data.</text>
</comment>
<dbReference type="PANTHER" id="PTHR30146:SF138">
    <property type="entry name" value="TRANSCRIPTIONAL REGULATORY PROTEIN"/>
    <property type="match status" value="1"/>
</dbReference>
<dbReference type="CDD" id="cd01392">
    <property type="entry name" value="HTH_LacI"/>
    <property type="match status" value="1"/>
</dbReference>
<dbReference type="InterPro" id="IPR010982">
    <property type="entry name" value="Lambda_DNA-bd_dom_sf"/>
</dbReference>
<dbReference type="PROSITE" id="PS00356">
    <property type="entry name" value="HTH_LACI_1"/>
    <property type="match status" value="1"/>
</dbReference>